<evidence type="ECO:0000313" key="1">
    <source>
        <dbReference type="EMBL" id="SER85570.1"/>
    </source>
</evidence>
<protein>
    <submittedName>
        <fullName evidence="1">LlaJI restriction endonuclease</fullName>
    </submittedName>
</protein>
<keyword evidence="1" id="KW-0378">Hydrolase</keyword>
<proteinExistence type="predicted"/>
<dbReference type="Proteomes" id="UP000182471">
    <property type="component" value="Unassembled WGS sequence"/>
</dbReference>
<sequence>MDKFNLIDICKNVDLYSEDTFIGVKCENNTINVIFPIGFNIGENNNEVRSNILCLLQTLGKFSQSSNSVLKTPDEKKKKGFPLFSYLYIIKDYLLNGYYVEKEIKYKQAKRGKINWNKTIRTQKPYPVNNSFVYLDFVVKDLSINQNELITLVHQACVYKCFKKLGWLYTSYIPQRPKLKFDQKLFEIVVKQSLNQTFDDKKRMLFNHMLNVIADASEEDDMESFSFGTNRFEYVWENMIDYVFGIDNKEYYFPSSNWHLSGNSKKNSVLEPDTIMMKDGIAFVLDAKYYKYGVTAIPAHLPSTSSIAKQIIYAQYIEKNNMKDKDGNILKTYNAFLMPYSKNGKYFPTTKNYKYIGYADAEWEKFNNNYEHVEGILVDINHLMYSCVRNNREEINQLSDLILKSFE</sequence>
<evidence type="ECO:0000313" key="2">
    <source>
        <dbReference type="Proteomes" id="UP000182471"/>
    </source>
</evidence>
<organism evidence="1 2">
    <name type="scientific">Lachnobacterium bovis</name>
    <dbReference type="NCBI Taxonomy" id="140626"/>
    <lineage>
        <taxon>Bacteria</taxon>
        <taxon>Bacillati</taxon>
        <taxon>Bacillota</taxon>
        <taxon>Clostridia</taxon>
        <taxon>Lachnospirales</taxon>
        <taxon>Lachnospiraceae</taxon>
        <taxon>Lachnobacterium</taxon>
    </lineage>
</organism>
<keyword evidence="1" id="KW-0255">Endonuclease</keyword>
<dbReference type="InterPro" id="IPR018579">
    <property type="entry name" value="Restrct_endonuc_II_LlaJI"/>
</dbReference>
<dbReference type="RefSeq" id="WP_074730606.1">
    <property type="nucleotide sequence ID" value="NZ_FOGW01000012.1"/>
</dbReference>
<keyword evidence="1" id="KW-0540">Nuclease</keyword>
<accession>A0A1H9SKM5</accession>
<dbReference type="Pfam" id="PF09563">
    <property type="entry name" value="RE_LlaJI"/>
    <property type="match status" value="1"/>
</dbReference>
<dbReference type="AlphaFoldDB" id="A0A1H9SKM5"/>
<dbReference type="EMBL" id="FOGW01000012">
    <property type="protein sequence ID" value="SER85570.1"/>
    <property type="molecule type" value="Genomic_DNA"/>
</dbReference>
<gene>
    <name evidence="1" type="ORF">SAMN02910429_01253</name>
</gene>
<name>A0A1H9SKM5_9FIRM</name>
<keyword evidence="2" id="KW-1185">Reference proteome</keyword>
<dbReference type="GO" id="GO:0004519">
    <property type="term" value="F:endonuclease activity"/>
    <property type="evidence" value="ECO:0007669"/>
    <property type="project" value="UniProtKB-KW"/>
</dbReference>
<reference evidence="2" key="1">
    <citation type="submission" date="2016-10" db="EMBL/GenBank/DDBJ databases">
        <authorList>
            <person name="Varghese N."/>
            <person name="Submissions S."/>
        </authorList>
    </citation>
    <scope>NUCLEOTIDE SEQUENCE [LARGE SCALE GENOMIC DNA]</scope>
    <source>
        <strain evidence="2">S1b</strain>
    </source>
</reference>